<reference evidence="1 2" key="1">
    <citation type="submission" date="2019-08" db="EMBL/GenBank/DDBJ databases">
        <authorList>
            <person name="Peeters C."/>
        </authorList>
    </citation>
    <scope>NUCLEOTIDE SEQUENCE [LARGE SCALE GENOMIC DNA]</scope>
    <source>
        <strain evidence="1 2">LMG 20602</strain>
    </source>
</reference>
<keyword evidence="2" id="KW-1185">Reference proteome</keyword>
<evidence type="ECO:0008006" key="3">
    <source>
        <dbReference type="Google" id="ProtNLM"/>
    </source>
</evidence>
<dbReference type="EMBL" id="CABPRV010000005">
    <property type="protein sequence ID" value="VVE12169.1"/>
    <property type="molecule type" value="Genomic_DNA"/>
</dbReference>
<accession>A0ABY6W369</accession>
<protein>
    <recommendedName>
        <fullName evidence="3">DUF2510 domain-containing protein</fullName>
    </recommendedName>
</protein>
<evidence type="ECO:0000313" key="2">
    <source>
        <dbReference type="Proteomes" id="UP000366065"/>
    </source>
</evidence>
<sequence>MSARTWHKGPPPHVGWWLARPFLSRDGGLWRWWNGEYWSVGAGDTAGAVVIESAASIPSAWPTNELEWTDYWPENARVPRIDPNEVKS</sequence>
<evidence type="ECO:0000313" key="1">
    <source>
        <dbReference type="EMBL" id="VVE12169.1"/>
    </source>
</evidence>
<comment type="caution">
    <text evidence="1">The sequence shown here is derived from an EMBL/GenBank/DDBJ whole genome shotgun (WGS) entry which is preliminary data.</text>
</comment>
<dbReference type="RefSeq" id="WP_150721620.1">
    <property type="nucleotide sequence ID" value="NZ_CABPRV010000005.1"/>
</dbReference>
<organism evidence="1 2">
    <name type="scientific">Pandoraea capi</name>
    <dbReference type="NCBI Taxonomy" id="2508286"/>
    <lineage>
        <taxon>Bacteria</taxon>
        <taxon>Pseudomonadati</taxon>
        <taxon>Pseudomonadota</taxon>
        <taxon>Betaproteobacteria</taxon>
        <taxon>Burkholderiales</taxon>
        <taxon>Burkholderiaceae</taxon>
        <taxon>Pandoraea</taxon>
    </lineage>
</organism>
<proteinExistence type="predicted"/>
<gene>
    <name evidence="1" type="ORF">PCA20602_02690</name>
</gene>
<name>A0ABY6W369_9BURK</name>
<dbReference type="Proteomes" id="UP000366065">
    <property type="component" value="Unassembled WGS sequence"/>
</dbReference>